<dbReference type="GO" id="GO:0004784">
    <property type="term" value="F:superoxide dismutase activity"/>
    <property type="evidence" value="ECO:0007669"/>
    <property type="project" value="UniProtKB-EC"/>
</dbReference>
<dbReference type="NCBIfam" id="NF007628">
    <property type="entry name" value="PRK10290.1"/>
    <property type="match status" value="1"/>
</dbReference>
<keyword evidence="6" id="KW-1185">Reference proteome</keyword>
<sequence>MKRTLLPLLVLLASAGVQAADIDVPLNIATPEGKGLAVGSVRITETAYGVLFTPKLTSLSPGIHGFHVHQNASCEPGVKDNKKVAALGAGDHWDPDASGKHLGPYAEGHRGDLPALYVNADGKADYPVLAPRIKTLSELSGHSLMVHVGGDNHSDQPANGGGGDRFACGVISG</sequence>
<dbReference type="Pfam" id="PF00080">
    <property type="entry name" value="Sod_Cu"/>
    <property type="match status" value="1"/>
</dbReference>
<dbReference type="InterPro" id="IPR024134">
    <property type="entry name" value="SOD_Cu/Zn_/chaperone"/>
</dbReference>
<comment type="similarity">
    <text evidence="1 2">Belongs to the Cu-Zn superoxide dismutase family.</text>
</comment>
<evidence type="ECO:0000256" key="3">
    <source>
        <dbReference type="SAM" id="SignalP"/>
    </source>
</evidence>
<accession>A0A4R3Z1W3</accession>
<dbReference type="AlphaFoldDB" id="A0A4R3Z1W3"/>
<keyword evidence="2" id="KW-0479">Metal-binding</keyword>
<organism evidence="5 6">
    <name type="scientific">Biostraticola tofi</name>
    <dbReference type="NCBI Taxonomy" id="466109"/>
    <lineage>
        <taxon>Bacteria</taxon>
        <taxon>Pseudomonadati</taxon>
        <taxon>Pseudomonadota</taxon>
        <taxon>Gammaproteobacteria</taxon>
        <taxon>Enterobacterales</taxon>
        <taxon>Bruguierivoracaceae</taxon>
        <taxon>Biostraticola</taxon>
    </lineage>
</organism>
<evidence type="ECO:0000259" key="4">
    <source>
        <dbReference type="Pfam" id="PF00080"/>
    </source>
</evidence>
<dbReference type="InterPro" id="IPR036423">
    <property type="entry name" value="SOD-like_Cu/Zn_dom_sf"/>
</dbReference>
<comment type="cofactor">
    <cofactor evidence="2">
        <name>Zn(2+)</name>
        <dbReference type="ChEBI" id="CHEBI:29105"/>
    </cofactor>
    <text evidence="2">Binds 1 zinc ion per subunit.</text>
</comment>
<keyword evidence="2" id="KW-0560">Oxidoreductase</keyword>
<comment type="catalytic activity">
    <reaction evidence="2">
        <text>2 superoxide + 2 H(+) = H2O2 + O2</text>
        <dbReference type="Rhea" id="RHEA:20696"/>
        <dbReference type="ChEBI" id="CHEBI:15378"/>
        <dbReference type="ChEBI" id="CHEBI:15379"/>
        <dbReference type="ChEBI" id="CHEBI:16240"/>
        <dbReference type="ChEBI" id="CHEBI:18421"/>
        <dbReference type="EC" id="1.15.1.1"/>
    </reaction>
</comment>
<keyword evidence="3" id="KW-0732">Signal</keyword>
<dbReference type="InterPro" id="IPR018152">
    <property type="entry name" value="SOD_Cu/Zn_BS"/>
</dbReference>
<protein>
    <recommendedName>
        <fullName evidence="2">Superoxide dismutase [Cu-Zn]</fullName>
        <ecNumber evidence="2">1.15.1.1</ecNumber>
    </recommendedName>
</protein>
<dbReference type="CDD" id="cd00305">
    <property type="entry name" value="Cu-Zn_Superoxide_Dismutase"/>
    <property type="match status" value="1"/>
</dbReference>
<comment type="caution">
    <text evidence="5">The sequence shown here is derived from an EMBL/GenBank/DDBJ whole genome shotgun (WGS) entry which is preliminary data.</text>
</comment>
<name>A0A4R3Z1W3_9GAMM</name>
<feature type="domain" description="Superoxide dismutase copper/zinc binding" evidence="4">
    <location>
        <begin position="39"/>
        <end position="171"/>
    </location>
</feature>
<comment type="function">
    <text evidence="2">Destroys radicals which are normally produced within the cells and which are toxic to biological systems.</text>
</comment>
<feature type="chain" id="PRO_5020483207" description="Superoxide dismutase [Cu-Zn]" evidence="3">
    <location>
        <begin position="20"/>
        <end position="173"/>
    </location>
</feature>
<keyword evidence="2" id="KW-0186">Copper</keyword>
<dbReference type="EMBL" id="SMCR01000001">
    <property type="protein sequence ID" value="TCV99753.1"/>
    <property type="molecule type" value="Genomic_DNA"/>
</dbReference>
<reference evidence="5 6" key="1">
    <citation type="submission" date="2019-03" db="EMBL/GenBank/DDBJ databases">
        <title>Genomic Encyclopedia of Type Strains, Phase IV (KMG-IV): sequencing the most valuable type-strain genomes for metagenomic binning, comparative biology and taxonomic classification.</title>
        <authorList>
            <person name="Goeker M."/>
        </authorList>
    </citation>
    <scope>NUCLEOTIDE SEQUENCE [LARGE SCALE GENOMIC DNA]</scope>
    <source>
        <strain evidence="5 6">DSM 19580</strain>
    </source>
</reference>
<comment type="cofactor">
    <cofactor evidence="2">
        <name>Cu cation</name>
        <dbReference type="ChEBI" id="CHEBI:23378"/>
    </cofactor>
    <text evidence="2">Binds 1 copper ion per subunit.</text>
</comment>
<dbReference type="InterPro" id="IPR001424">
    <property type="entry name" value="SOD_Cu_Zn_dom"/>
</dbReference>
<dbReference type="EC" id="1.15.1.1" evidence="2"/>
<dbReference type="GO" id="GO:0005507">
    <property type="term" value="F:copper ion binding"/>
    <property type="evidence" value="ECO:0007669"/>
    <property type="project" value="InterPro"/>
</dbReference>
<evidence type="ECO:0000313" key="6">
    <source>
        <dbReference type="Proteomes" id="UP000295719"/>
    </source>
</evidence>
<dbReference type="Proteomes" id="UP000295719">
    <property type="component" value="Unassembled WGS sequence"/>
</dbReference>
<dbReference type="Gene3D" id="2.60.40.200">
    <property type="entry name" value="Superoxide dismutase, copper/zinc binding domain"/>
    <property type="match status" value="1"/>
</dbReference>
<evidence type="ECO:0000256" key="1">
    <source>
        <dbReference type="ARBA" id="ARBA00010457"/>
    </source>
</evidence>
<gene>
    <name evidence="5" type="ORF">EDC52_10190</name>
</gene>
<dbReference type="SUPFAM" id="SSF49329">
    <property type="entry name" value="Cu,Zn superoxide dismutase-like"/>
    <property type="match status" value="1"/>
</dbReference>
<evidence type="ECO:0000313" key="5">
    <source>
        <dbReference type="EMBL" id="TCV99753.1"/>
    </source>
</evidence>
<evidence type="ECO:0000256" key="2">
    <source>
        <dbReference type="RuleBase" id="RU000393"/>
    </source>
</evidence>
<proteinExistence type="inferred from homology"/>
<keyword evidence="2" id="KW-0862">Zinc</keyword>
<dbReference type="RefSeq" id="WP_131863299.1">
    <property type="nucleotide sequence ID" value="NZ_SMCR01000001.1"/>
</dbReference>
<feature type="signal peptide" evidence="3">
    <location>
        <begin position="1"/>
        <end position="19"/>
    </location>
</feature>
<dbReference type="PROSITE" id="PS00332">
    <property type="entry name" value="SOD_CU_ZN_2"/>
    <property type="match status" value="1"/>
</dbReference>
<dbReference type="OrthoDB" id="5431326at2"/>
<dbReference type="PANTHER" id="PTHR10003">
    <property type="entry name" value="SUPEROXIDE DISMUTASE CU-ZN -RELATED"/>
    <property type="match status" value="1"/>
</dbReference>